<dbReference type="PANTHER" id="PTHR19136">
    <property type="entry name" value="MOLYBDENUM COFACTOR GUANYLYLTRANSFERASE"/>
    <property type="match status" value="1"/>
</dbReference>
<gene>
    <name evidence="4" type="ORF">FHX42_002129</name>
</gene>
<dbReference type="InterPro" id="IPR029044">
    <property type="entry name" value="Nucleotide-diphossugar_trans"/>
</dbReference>
<dbReference type="EMBL" id="JACGWZ010000002">
    <property type="protein sequence ID" value="MBA8824782.1"/>
    <property type="molecule type" value="Genomic_DNA"/>
</dbReference>
<feature type="domain" description="MobA-like NTP transferase" evidence="3">
    <location>
        <begin position="2"/>
        <end position="135"/>
    </location>
</feature>
<dbReference type="PANTHER" id="PTHR19136:SF81">
    <property type="entry name" value="MOLYBDENUM COFACTOR GUANYLYLTRANSFERASE"/>
    <property type="match status" value="1"/>
</dbReference>
<feature type="compositionally biased region" description="Basic and acidic residues" evidence="2">
    <location>
        <begin position="154"/>
        <end position="170"/>
    </location>
</feature>
<dbReference type="Pfam" id="PF12804">
    <property type="entry name" value="NTP_transf_3"/>
    <property type="match status" value="1"/>
</dbReference>
<organism evidence="4 5">
    <name type="scientific">Halosaccharopolyspora lacisalsi</name>
    <dbReference type="NCBI Taxonomy" id="1000566"/>
    <lineage>
        <taxon>Bacteria</taxon>
        <taxon>Bacillati</taxon>
        <taxon>Actinomycetota</taxon>
        <taxon>Actinomycetes</taxon>
        <taxon>Pseudonocardiales</taxon>
        <taxon>Pseudonocardiaceae</taxon>
        <taxon>Halosaccharopolyspora</taxon>
    </lineage>
</organism>
<comment type="caution">
    <text evidence="4">The sequence shown here is derived from an EMBL/GenBank/DDBJ whole genome shotgun (WGS) entry which is preliminary data.</text>
</comment>
<dbReference type="Proteomes" id="UP000569329">
    <property type="component" value="Unassembled WGS sequence"/>
</dbReference>
<dbReference type="Gene3D" id="3.90.550.10">
    <property type="entry name" value="Spore Coat Polysaccharide Biosynthesis Protein SpsA, Chain A"/>
    <property type="match status" value="1"/>
</dbReference>
<evidence type="ECO:0000313" key="4">
    <source>
        <dbReference type="EMBL" id="MBA8824782.1"/>
    </source>
</evidence>
<dbReference type="SUPFAM" id="SSF53448">
    <property type="entry name" value="Nucleotide-diphospho-sugar transferases"/>
    <property type="match status" value="1"/>
</dbReference>
<feature type="region of interest" description="Disordered" evidence="2">
    <location>
        <begin position="140"/>
        <end position="170"/>
    </location>
</feature>
<keyword evidence="1" id="KW-0808">Transferase</keyword>
<accession>A0A839DS11</accession>
<dbReference type="GO" id="GO:0016779">
    <property type="term" value="F:nucleotidyltransferase activity"/>
    <property type="evidence" value="ECO:0007669"/>
    <property type="project" value="UniProtKB-ARBA"/>
</dbReference>
<name>A0A839DS11_9PSEU</name>
<reference evidence="4 5" key="1">
    <citation type="submission" date="2020-07" db="EMBL/GenBank/DDBJ databases">
        <title>Sequencing the genomes of 1000 actinobacteria strains.</title>
        <authorList>
            <person name="Klenk H.-P."/>
        </authorList>
    </citation>
    <scope>NUCLEOTIDE SEQUENCE [LARGE SCALE GENOMIC DNA]</scope>
    <source>
        <strain evidence="4 5">DSM 45975</strain>
    </source>
</reference>
<sequence length="170" mass="17864">MSGRTLLDRTLDAVSGAAPVVVVGPWRPTDHEVVWTRETPSGGGPLAGLDAGLRAVPDSVEYVAVLATDHPDVTEATVDRLTEALRARPAAHGCVLGDPEGVPQWLVGVWRAPALRRAMPADAQGRSLRSLLKPLDPLSVPAVGSEACDIDTPEDLRRGGDGEKKSGEEP</sequence>
<evidence type="ECO:0000256" key="1">
    <source>
        <dbReference type="ARBA" id="ARBA00022679"/>
    </source>
</evidence>
<proteinExistence type="predicted"/>
<dbReference type="AlphaFoldDB" id="A0A839DS11"/>
<evidence type="ECO:0000259" key="3">
    <source>
        <dbReference type="Pfam" id="PF12804"/>
    </source>
</evidence>
<protein>
    <submittedName>
        <fullName evidence="4">Molybdopterin-guanine dinucleotide biosynthesis protein A</fullName>
    </submittedName>
</protein>
<dbReference type="InterPro" id="IPR025877">
    <property type="entry name" value="MobA-like_NTP_Trfase"/>
</dbReference>
<evidence type="ECO:0000313" key="5">
    <source>
        <dbReference type="Proteomes" id="UP000569329"/>
    </source>
</evidence>
<evidence type="ECO:0000256" key="2">
    <source>
        <dbReference type="SAM" id="MobiDB-lite"/>
    </source>
</evidence>
<keyword evidence="5" id="KW-1185">Reference proteome</keyword>